<keyword evidence="2" id="KW-0812">Transmembrane</keyword>
<organism evidence="3 4">
    <name type="scientific">Lactuca virosa</name>
    <dbReference type="NCBI Taxonomy" id="75947"/>
    <lineage>
        <taxon>Eukaryota</taxon>
        <taxon>Viridiplantae</taxon>
        <taxon>Streptophyta</taxon>
        <taxon>Embryophyta</taxon>
        <taxon>Tracheophyta</taxon>
        <taxon>Spermatophyta</taxon>
        <taxon>Magnoliopsida</taxon>
        <taxon>eudicotyledons</taxon>
        <taxon>Gunneridae</taxon>
        <taxon>Pentapetalae</taxon>
        <taxon>asterids</taxon>
        <taxon>campanulids</taxon>
        <taxon>Asterales</taxon>
        <taxon>Asteraceae</taxon>
        <taxon>Cichorioideae</taxon>
        <taxon>Cichorieae</taxon>
        <taxon>Lactucinae</taxon>
        <taxon>Lactuca</taxon>
    </lineage>
</organism>
<keyword evidence="4" id="KW-1185">Reference proteome</keyword>
<keyword evidence="1" id="KW-0677">Repeat</keyword>
<keyword evidence="2" id="KW-0472">Membrane</keyword>
<evidence type="ECO:0000256" key="2">
    <source>
        <dbReference type="SAM" id="Phobius"/>
    </source>
</evidence>
<evidence type="ECO:0000256" key="1">
    <source>
        <dbReference type="ARBA" id="ARBA00022737"/>
    </source>
</evidence>
<evidence type="ECO:0000313" key="3">
    <source>
        <dbReference type="EMBL" id="CAH1420181.1"/>
    </source>
</evidence>
<accession>A0AAU9M3U2</accession>
<comment type="caution">
    <text evidence="3">The sequence shown here is derived from an EMBL/GenBank/DDBJ whole genome shotgun (WGS) entry which is preliminary data.</text>
</comment>
<dbReference type="SUPFAM" id="SSF48371">
    <property type="entry name" value="ARM repeat"/>
    <property type="match status" value="1"/>
</dbReference>
<keyword evidence="2" id="KW-1133">Transmembrane helix</keyword>
<dbReference type="AlphaFoldDB" id="A0AAU9M3U2"/>
<dbReference type="EMBL" id="CAKMRJ010000876">
    <property type="protein sequence ID" value="CAH1420181.1"/>
    <property type="molecule type" value="Genomic_DNA"/>
</dbReference>
<dbReference type="InterPro" id="IPR016024">
    <property type="entry name" value="ARM-type_fold"/>
</dbReference>
<gene>
    <name evidence="3" type="ORF">LVIROSA_LOCUS7667</name>
</gene>
<sequence length="276" mass="31194">MLKVQRAAAGALRTLAFKNDENKNQILECNALPTLVLMLHSEDAAIHYEAVSFYVKEMAKRINDLCGTVHGLSYMVSHHFSLIFSYFPSPHSPILPPSHLRTSPPTLSPNICFHCFSSTSSLLLEPFFSHRFMLSVAPPLDVPPSNDAIDFSIDVPFTSACETTSNCTCSFGEVAACLKTMGCESSKGDERLIQVFLISDDKIHIQSTSYVSYFKRGVFLLLQTLDYHHFLMKMQTFMTGLALLTFLLFQLCYKEKVNLSHLKEIEEVKRKMMKFL</sequence>
<feature type="transmembrane region" description="Helical" evidence="2">
    <location>
        <begin position="234"/>
        <end position="253"/>
    </location>
</feature>
<dbReference type="InterPro" id="IPR000225">
    <property type="entry name" value="Armadillo"/>
</dbReference>
<reference evidence="3 4" key="1">
    <citation type="submission" date="2022-01" db="EMBL/GenBank/DDBJ databases">
        <authorList>
            <person name="Xiong W."/>
            <person name="Schranz E."/>
        </authorList>
    </citation>
    <scope>NUCLEOTIDE SEQUENCE [LARGE SCALE GENOMIC DNA]</scope>
</reference>
<evidence type="ECO:0000313" key="4">
    <source>
        <dbReference type="Proteomes" id="UP001157418"/>
    </source>
</evidence>
<dbReference type="InterPro" id="IPR044282">
    <property type="entry name" value="ABAP1/ARIA"/>
</dbReference>
<name>A0AAU9M3U2_9ASTR</name>
<dbReference type="Proteomes" id="UP001157418">
    <property type="component" value="Unassembled WGS sequence"/>
</dbReference>
<dbReference type="Pfam" id="PF00514">
    <property type="entry name" value="Arm"/>
    <property type="match status" value="1"/>
</dbReference>
<proteinExistence type="predicted"/>
<dbReference type="PANTHER" id="PTHR46710:SF1">
    <property type="entry name" value="ARM REPEAT PROTEIN INTERACTING WITH ABF2"/>
    <property type="match status" value="1"/>
</dbReference>
<protein>
    <submittedName>
        <fullName evidence="3">Uncharacterized protein</fullName>
    </submittedName>
</protein>
<dbReference type="Gene3D" id="1.25.10.10">
    <property type="entry name" value="Leucine-rich Repeat Variant"/>
    <property type="match status" value="1"/>
</dbReference>
<dbReference type="InterPro" id="IPR011989">
    <property type="entry name" value="ARM-like"/>
</dbReference>
<dbReference type="PANTHER" id="PTHR46710">
    <property type="entry name" value="ARM REPEAT PROTEIN INTERACTING WITH ABF2"/>
    <property type="match status" value="1"/>
</dbReference>